<proteinExistence type="predicted"/>
<dbReference type="AlphaFoldDB" id="A0A1M7INT5"/>
<evidence type="ECO:0000313" key="4">
    <source>
        <dbReference type="Proteomes" id="UP000184121"/>
    </source>
</evidence>
<dbReference type="STRING" id="29534.SAMN05444366_3217"/>
<name>A0A1M7INT5_9FLAO</name>
<feature type="domain" description="Secretion system C-terminal sorting" evidence="2">
    <location>
        <begin position="96"/>
        <end position="163"/>
    </location>
</feature>
<accession>A0A1M7INT5</accession>
<gene>
    <name evidence="3" type="ORF">SAMN05444366_3217</name>
</gene>
<sequence>MKYLNLKIINLLIIMLLFFPFKGNSQNTQDIMETIITSGSNATGSSGSVTYSIGQVFYTYIGVQTVYNVAQGIQHQENDENLGTPEIEKPTTEIFVFPNPTIDFVNVSMKGEELEGANRAYRLYDLQGRLLKQNVITQAETQISLNNFSSSLYVLTIYVDNKLYKSFKILKK</sequence>
<dbReference type="EMBL" id="FRBY01000004">
    <property type="protein sequence ID" value="SHM42047.1"/>
    <property type="molecule type" value="Genomic_DNA"/>
</dbReference>
<keyword evidence="1" id="KW-0732">Signal</keyword>
<evidence type="ECO:0000256" key="1">
    <source>
        <dbReference type="ARBA" id="ARBA00022729"/>
    </source>
</evidence>
<evidence type="ECO:0000313" key="3">
    <source>
        <dbReference type="EMBL" id="SHM42047.1"/>
    </source>
</evidence>
<evidence type="ECO:0000259" key="2">
    <source>
        <dbReference type="Pfam" id="PF18962"/>
    </source>
</evidence>
<dbReference type="NCBIfam" id="TIGR04183">
    <property type="entry name" value="Por_Secre_tail"/>
    <property type="match status" value="1"/>
</dbReference>
<dbReference type="Proteomes" id="UP000184121">
    <property type="component" value="Unassembled WGS sequence"/>
</dbReference>
<dbReference type="Pfam" id="PF18962">
    <property type="entry name" value="Por_Secre_tail"/>
    <property type="match status" value="1"/>
</dbReference>
<dbReference type="InterPro" id="IPR026444">
    <property type="entry name" value="Secre_tail"/>
</dbReference>
<organism evidence="3 4">
    <name type="scientific">Flavobacterium saccharophilum</name>
    <dbReference type="NCBI Taxonomy" id="29534"/>
    <lineage>
        <taxon>Bacteria</taxon>
        <taxon>Pseudomonadati</taxon>
        <taxon>Bacteroidota</taxon>
        <taxon>Flavobacteriia</taxon>
        <taxon>Flavobacteriales</taxon>
        <taxon>Flavobacteriaceae</taxon>
        <taxon>Flavobacterium</taxon>
    </lineage>
</organism>
<reference evidence="4" key="1">
    <citation type="submission" date="2016-11" db="EMBL/GenBank/DDBJ databases">
        <authorList>
            <person name="Varghese N."/>
            <person name="Submissions S."/>
        </authorList>
    </citation>
    <scope>NUCLEOTIDE SEQUENCE [LARGE SCALE GENOMIC DNA]</scope>
    <source>
        <strain evidence="4">DSM 1811</strain>
    </source>
</reference>
<protein>
    <submittedName>
        <fullName evidence="3">Por secretion system C-terminal sorting domain-containing protein</fullName>
    </submittedName>
</protein>
<keyword evidence="4" id="KW-1185">Reference proteome</keyword>